<comment type="cofactor">
    <cofactor evidence="1">
        <name>Mn(2+)</name>
        <dbReference type="ChEBI" id="CHEBI:29035"/>
    </cofactor>
</comment>
<evidence type="ECO:0000313" key="12">
    <source>
        <dbReference type="EMBL" id="WAR19044.1"/>
    </source>
</evidence>
<evidence type="ECO:0000256" key="5">
    <source>
        <dbReference type="ARBA" id="ARBA00022436"/>
    </source>
</evidence>
<dbReference type="InterPro" id="IPR020855">
    <property type="entry name" value="Ureohydrolase_Mn_BS"/>
</dbReference>
<dbReference type="SUPFAM" id="SSF52768">
    <property type="entry name" value="Arginase/deacetylase"/>
    <property type="match status" value="1"/>
</dbReference>
<dbReference type="EMBL" id="CP111022">
    <property type="protein sequence ID" value="WAR19044.1"/>
    <property type="molecule type" value="Genomic_DNA"/>
</dbReference>
<evidence type="ECO:0000256" key="10">
    <source>
        <dbReference type="ARBA" id="ARBA00047391"/>
    </source>
</evidence>
<dbReference type="Proteomes" id="UP001164746">
    <property type="component" value="Chromosome 11"/>
</dbReference>
<sequence length="316" mass="34553">MDKRRNSEIGTWRKLGVVGVPVSKGQRRDGTEKGPQALRDGGLVERLKKIGCDVKDHGDVNFGYLDEDLPHENVKNPRNVAMGSLRTADEVEKCLRTEGHCLAIGGDHSMAIGTIMGHARVHPDMVVLWIDAHADINTPLTSDSGNIHGMPLSIKVDQIAWIGLRDVDPGERKIIEKFGMNAFSMHDVDNNGIKEILKKALDAVDPTGTKPIHVSFDVDAMDPTHTPSTGTPVSGGLSVREMCFIAEELALTGRVAMLDIAEVNPNIGDEKDVNQTVNSTLDVVSRFYGHRRQGLFPTNYEIPTAILRRNSLINAS</sequence>
<keyword evidence="8 11" id="KW-0378">Hydrolase</keyword>
<organism evidence="12 13">
    <name type="scientific">Mya arenaria</name>
    <name type="common">Soft-shell clam</name>
    <dbReference type="NCBI Taxonomy" id="6604"/>
    <lineage>
        <taxon>Eukaryota</taxon>
        <taxon>Metazoa</taxon>
        <taxon>Spiralia</taxon>
        <taxon>Lophotrochozoa</taxon>
        <taxon>Mollusca</taxon>
        <taxon>Bivalvia</taxon>
        <taxon>Autobranchia</taxon>
        <taxon>Heteroconchia</taxon>
        <taxon>Euheterodonta</taxon>
        <taxon>Imparidentia</taxon>
        <taxon>Neoheterodontei</taxon>
        <taxon>Myida</taxon>
        <taxon>Myoidea</taxon>
        <taxon>Myidae</taxon>
        <taxon>Mya</taxon>
    </lineage>
</organism>
<dbReference type="InterPro" id="IPR006035">
    <property type="entry name" value="Ureohydrolase"/>
</dbReference>
<evidence type="ECO:0000256" key="2">
    <source>
        <dbReference type="ARBA" id="ARBA00005098"/>
    </source>
</evidence>
<comment type="catalytic activity">
    <reaction evidence="10">
        <text>L-arginine + H2O = urea + L-ornithine</text>
        <dbReference type="Rhea" id="RHEA:20569"/>
        <dbReference type="ChEBI" id="CHEBI:15377"/>
        <dbReference type="ChEBI" id="CHEBI:16199"/>
        <dbReference type="ChEBI" id="CHEBI:32682"/>
        <dbReference type="ChEBI" id="CHEBI:46911"/>
        <dbReference type="EC" id="3.5.3.1"/>
    </reaction>
</comment>
<evidence type="ECO:0000313" key="13">
    <source>
        <dbReference type="Proteomes" id="UP001164746"/>
    </source>
</evidence>
<evidence type="ECO:0000256" key="8">
    <source>
        <dbReference type="ARBA" id="ARBA00022801"/>
    </source>
</evidence>
<dbReference type="Gene3D" id="3.40.800.10">
    <property type="entry name" value="Ureohydrolase domain"/>
    <property type="match status" value="1"/>
</dbReference>
<comment type="similarity">
    <text evidence="11">Belongs to the arginase family.</text>
</comment>
<evidence type="ECO:0000256" key="11">
    <source>
        <dbReference type="RuleBase" id="RU003684"/>
    </source>
</evidence>
<evidence type="ECO:0000256" key="9">
    <source>
        <dbReference type="ARBA" id="ARBA00023211"/>
    </source>
</evidence>
<evidence type="ECO:0000256" key="7">
    <source>
        <dbReference type="ARBA" id="ARBA00022723"/>
    </source>
</evidence>
<proteinExistence type="inferred from homology"/>
<evidence type="ECO:0000256" key="3">
    <source>
        <dbReference type="ARBA" id="ARBA00012168"/>
    </source>
</evidence>
<dbReference type="PANTHER" id="PTHR43782">
    <property type="entry name" value="ARGINASE"/>
    <property type="match status" value="1"/>
</dbReference>
<dbReference type="CDD" id="cd09989">
    <property type="entry name" value="Arginase"/>
    <property type="match status" value="1"/>
</dbReference>
<keyword evidence="7" id="KW-0479">Metal-binding</keyword>
<gene>
    <name evidence="12" type="ORF">MAR_000882</name>
</gene>
<keyword evidence="13" id="KW-1185">Reference proteome</keyword>
<protein>
    <recommendedName>
        <fullName evidence="4">Arginase</fullName>
        <ecNumber evidence="3">3.5.3.1</ecNumber>
    </recommendedName>
</protein>
<dbReference type="PRINTS" id="PR00116">
    <property type="entry name" value="ARGINASE"/>
</dbReference>
<name>A0ABY7FCZ8_MYAAR</name>
<reference evidence="12" key="1">
    <citation type="submission" date="2022-11" db="EMBL/GenBank/DDBJ databases">
        <title>Centuries of genome instability and evolution in soft-shell clam transmissible cancer (bioRxiv).</title>
        <authorList>
            <person name="Hart S.F.M."/>
            <person name="Yonemitsu M.A."/>
            <person name="Giersch R.M."/>
            <person name="Beal B.F."/>
            <person name="Arriagada G."/>
            <person name="Davis B.W."/>
            <person name="Ostrander E.A."/>
            <person name="Goff S.P."/>
            <person name="Metzger M.J."/>
        </authorList>
    </citation>
    <scope>NUCLEOTIDE SEQUENCE</scope>
    <source>
        <strain evidence="12">MELC-2E11</strain>
        <tissue evidence="12">Siphon/mantle</tissue>
    </source>
</reference>
<dbReference type="InterPro" id="IPR023696">
    <property type="entry name" value="Ureohydrolase_dom_sf"/>
</dbReference>
<dbReference type="Pfam" id="PF00491">
    <property type="entry name" value="Arginase"/>
    <property type="match status" value="1"/>
</dbReference>
<dbReference type="PANTHER" id="PTHR43782:SF3">
    <property type="entry name" value="ARGINASE"/>
    <property type="match status" value="1"/>
</dbReference>
<evidence type="ECO:0000256" key="6">
    <source>
        <dbReference type="ARBA" id="ARBA00022503"/>
    </source>
</evidence>
<dbReference type="InterPro" id="IPR014033">
    <property type="entry name" value="Arginase"/>
</dbReference>
<keyword evidence="5" id="KW-0835">Urea cycle</keyword>
<evidence type="ECO:0000256" key="1">
    <source>
        <dbReference type="ARBA" id="ARBA00001936"/>
    </source>
</evidence>
<keyword evidence="9" id="KW-0464">Manganese</keyword>
<accession>A0ABY7FCZ8</accession>
<keyword evidence="6" id="KW-0056">Arginine metabolism</keyword>
<dbReference type="PROSITE" id="PS01053">
    <property type="entry name" value="ARGINASE_1"/>
    <property type="match status" value="1"/>
</dbReference>
<dbReference type="EC" id="3.5.3.1" evidence="3"/>
<comment type="pathway">
    <text evidence="2">Nitrogen metabolism; urea cycle; L-ornithine and urea from L-arginine: step 1/1.</text>
</comment>
<evidence type="ECO:0000256" key="4">
    <source>
        <dbReference type="ARBA" id="ARBA00018123"/>
    </source>
</evidence>